<keyword evidence="2" id="KW-1185">Reference proteome</keyword>
<accession>A0ABD1VRQ6</accession>
<name>A0ABD1VRQ6_9LAMI</name>
<dbReference type="AlphaFoldDB" id="A0ABD1VRQ6"/>
<evidence type="ECO:0000313" key="2">
    <source>
        <dbReference type="Proteomes" id="UP001604336"/>
    </source>
</evidence>
<sequence>MMLDLEQPNGRIELLELTKDVVIAKGQVLKIGGGIDLEENHKLVVCLSKNIDVFAWGPQDIEGDQPHDCSVQARDPSWNKTNQTKEKAICSRATTGYFHRNNKTAGSWFYSGSALP</sequence>
<evidence type="ECO:0000313" key="1">
    <source>
        <dbReference type="EMBL" id="KAL2540057.1"/>
    </source>
</evidence>
<comment type="caution">
    <text evidence="1">The sequence shown here is derived from an EMBL/GenBank/DDBJ whole genome shotgun (WGS) entry which is preliminary data.</text>
</comment>
<reference evidence="2" key="1">
    <citation type="submission" date="2024-07" db="EMBL/GenBank/DDBJ databases">
        <title>Two chromosome-level genome assemblies of Korean endemic species Abeliophyllum distichum and Forsythia ovata (Oleaceae).</title>
        <authorList>
            <person name="Jang H."/>
        </authorList>
    </citation>
    <scope>NUCLEOTIDE SEQUENCE [LARGE SCALE GENOMIC DNA]</scope>
</reference>
<protein>
    <submittedName>
        <fullName evidence="1">Uncharacterized protein</fullName>
    </submittedName>
</protein>
<dbReference type="Proteomes" id="UP001604336">
    <property type="component" value="Unassembled WGS sequence"/>
</dbReference>
<proteinExistence type="predicted"/>
<gene>
    <name evidence="1" type="ORF">Adt_01035</name>
</gene>
<dbReference type="EMBL" id="JBFOLK010000001">
    <property type="protein sequence ID" value="KAL2540057.1"/>
    <property type="molecule type" value="Genomic_DNA"/>
</dbReference>
<organism evidence="1 2">
    <name type="scientific">Abeliophyllum distichum</name>
    <dbReference type="NCBI Taxonomy" id="126358"/>
    <lineage>
        <taxon>Eukaryota</taxon>
        <taxon>Viridiplantae</taxon>
        <taxon>Streptophyta</taxon>
        <taxon>Embryophyta</taxon>
        <taxon>Tracheophyta</taxon>
        <taxon>Spermatophyta</taxon>
        <taxon>Magnoliopsida</taxon>
        <taxon>eudicotyledons</taxon>
        <taxon>Gunneridae</taxon>
        <taxon>Pentapetalae</taxon>
        <taxon>asterids</taxon>
        <taxon>lamiids</taxon>
        <taxon>Lamiales</taxon>
        <taxon>Oleaceae</taxon>
        <taxon>Forsythieae</taxon>
        <taxon>Abeliophyllum</taxon>
    </lineage>
</organism>